<dbReference type="EMBL" id="JYDJ01000585">
    <property type="protein sequence ID" value="KRX34343.1"/>
    <property type="molecule type" value="Genomic_DNA"/>
</dbReference>
<protein>
    <submittedName>
        <fullName evidence="1">Uncharacterized protein</fullName>
    </submittedName>
</protein>
<feature type="non-terminal residue" evidence="1">
    <location>
        <position position="1"/>
    </location>
</feature>
<dbReference type="Proteomes" id="UP000055048">
    <property type="component" value="Unassembled WGS sequence"/>
</dbReference>
<keyword evidence="2" id="KW-1185">Reference proteome</keyword>
<reference evidence="1 2" key="1">
    <citation type="submission" date="2015-01" db="EMBL/GenBank/DDBJ databases">
        <title>Evolution of Trichinella species and genotypes.</title>
        <authorList>
            <person name="Korhonen P.K."/>
            <person name="Edoardo P."/>
            <person name="Giuseppe L.R."/>
            <person name="Gasser R.B."/>
        </authorList>
    </citation>
    <scope>NUCLEOTIDE SEQUENCE [LARGE SCALE GENOMIC DNA]</scope>
    <source>
        <strain evidence="1">ISS417</strain>
    </source>
</reference>
<comment type="caution">
    <text evidence="1">The sequence shown here is derived from an EMBL/GenBank/DDBJ whole genome shotgun (WGS) entry which is preliminary data.</text>
</comment>
<feature type="non-terminal residue" evidence="1">
    <location>
        <position position="160"/>
    </location>
</feature>
<evidence type="ECO:0000313" key="1">
    <source>
        <dbReference type="EMBL" id="KRX34343.1"/>
    </source>
</evidence>
<evidence type="ECO:0000313" key="2">
    <source>
        <dbReference type="Proteomes" id="UP000055048"/>
    </source>
</evidence>
<accession>A0A0V0T709</accession>
<proteinExistence type="predicted"/>
<gene>
    <name evidence="1" type="ORF">T05_7315</name>
</gene>
<name>A0A0V0T709_9BILA</name>
<organism evidence="1 2">
    <name type="scientific">Trichinella murrelli</name>
    <dbReference type="NCBI Taxonomy" id="144512"/>
    <lineage>
        <taxon>Eukaryota</taxon>
        <taxon>Metazoa</taxon>
        <taxon>Ecdysozoa</taxon>
        <taxon>Nematoda</taxon>
        <taxon>Enoplea</taxon>
        <taxon>Dorylaimia</taxon>
        <taxon>Trichinellida</taxon>
        <taxon>Trichinellidae</taxon>
        <taxon>Trichinella</taxon>
    </lineage>
</organism>
<sequence>DHPAFQNSVSTNHVWRERKETTRTNFGRNAKRHTNTLVKSCNSKQQIHRKHFYFKNKDNKHRNGKKMSYNNTNSMQISAGSSECTVISSVMYHSNMSGRSSSDLRAVLIAVLFVNNGLRELKETPSSNWKIPCQAIMFGVSEKRLRGQIFDEMRSDTPPR</sequence>
<dbReference type="AlphaFoldDB" id="A0A0V0T709"/>